<evidence type="ECO:0000256" key="1">
    <source>
        <dbReference type="SAM" id="Coils"/>
    </source>
</evidence>
<evidence type="ECO:0000313" key="4">
    <source>
        <dbReference type="Proteomes" id="UP001529510"/>
    </source>
</evidence>
<comment type="caution">
    <text evidence="3">The sequence shown here is derived from an EMBL/GenBank/DDBJ whole genome shotgun (WGS) entry which is preliminary data.</text>
</comment>
<evidence type="ECO:0000313" key="3">
    <source>
        <dbReference type="EMBL" id="KAL0194241.1"/>
    </source>
</evidence>
<feature type="chain" id="PRO_5044886434" evidence="2">
    <location>
        <begin position="19"/>
        <end position="57"/>
    </location>
</feature>
<accession>A0ABD0R764</accession>
<feature type="coiled-coil region" evidence="1">
    <location>
        <begin position="28"/>
        <end position="55"/>
    </location>
</feature>
<sequence length="57" mass="6586">MKLEIGIVLLLCVWTTLAEDLMNPTIDILSETKKIKTMEEKLNALKDEVRILRSKNE</sequence>
<name>A0ABD0R764_CIRMR</name>
<feature type="non-terminal residue" evidence="3">
    <location>
        <position position="57"/>
    </location>
</feature>
<feature type="signal peptide" evidence="2">
    <location>
        <begin position="1"/>
        <end position="18"/>
    </location>
</feature>
<evidence type="ECO:0000256" key="2">
    <source>
        <dbReference type="SAM" id="SignalP"/>
    </source>
</evidence>
<gene>
    <name evidence="3" type="ORF">M9458_012537</name>
</gene>
<organism evidence="3 4">
    <name type="scientific">Cirrhinus mrigala</name>
    <name type="common">Mrigala</name>
    <dbReference type="NCBI Taxonomy" id="683832"/>
    <lineage>
        <taxon>Eukaryota</taxon>
        <taxon>Metazoa</taxon>
        <taxon>Chordata</taxon>
        <taxon>Craniata</taxon>
        <taxon>Vertebrata</taxon>
        <taxon>Euteleostomi</taxon>
        <taxon>Actinopterygii</taxon>
        <taxon>Neopterygii</taxon>
        <taxon>Teleostei</taxon>
        <taxon>Ostariophysi</taxon>
        <taxon>Cypriniformes</taxon>
        <taxon>Cyprinidae</taxon>
        <taxon>Labeoninae</taxon>
        <taxon>Labeonini</taxon>
        <taxon>Cirrhinus</taxon>
    </lineage>
</organism>
<dbReference type="EMBL" id="JAMKFB020000005">
    <property type="protein sequence ID" value="KAL0194241.1"/>
    <property type="molecule type" value="Genomic_DNA"/>
</dbReference>
<dbReference type="AlphaFoldDB" id="A0ABD0R764"/>
<reference evidence="3 4" key="1">
    <citation type="submission" date="2024-05" db="EMBL/GenBank/DDBJ databases">
        <title>Genome sequencing and assembly of Indian major carp, Cirrhinus mrigala (Hamilton, 1822).</title>
        <authorList>
            <person name="Mohindra V."/>
            <person name="Chowdhury L.M."/>
            <person name="Lal K."/>
            <person name="Jena J.K."/>
        </authorList>
    </citation>
    <scope>NUCLEOTIDE SEQUENCE [LARGE SCALE GENOMIC DNA]</scope>
    <source>
        <strain evidence="3">CM1030</strain>
        <tissue evidence="3">Blood</tissue>
    </source>
</reference>
<proteinExistence type="predicted"/>
<keyword evidence="4" id="KW-1185">Reference proteome</keyword>
<protein>
    <submittedName>
        <fullName evidence="3">Uncharacterized protein</fullName>
    </submittedName>
</protein>
<dbReference type="Proteomes" id="UP001529510">
    <property type="component" value="Unassembled WGS sequence"/>
</dbReference>
<keyword evidence="1" id="KW-0175">Coiled coil</keyword>
<keyword evidence="2" id="KW-0732">Signal</keyword>